<sequence>MRIRAMPCATARALRLTGDPDADKLLASDPFALLIGLLLDQHTV</sequence>
<evidence type="ECO:0000313" key="2">
    <source>
        <dbReference type="Proteomes" id="UP000295444"/>
    </source>
</evidence>
<organism evidence="1 2">
    <name type="scientific">Labedaea rhizosphaerae</name>
    <dbReference type="NCBI Taxonomy" id="598644"/>
    <lineage>
        <taxon>Bacteria</taxon>
        <taxon>Bacillati</taxon>
        <taxon>Actinomycetota</taxon>
        <taxon>Actinomycetes</taxon>
        <taxon>Pseudonocardiales</taxon>
        <taxon>Pseudonocardiaceae</taxon>
        <taxon>Labedaea</taxon>
    </lineage>
</organism>
<dbReference type="Proteomes" id="UP000295444">
    <property type="component" value="Unassembled WGS sequence"/>
</dbReference>
<dbReference type="EMBL" id="SNXZ01000001">
    <property type="protein sequence ID" value="TDQ05912.1"/>
    <property type="molecule type" value="Genomic_DNA"/>
</dbReference>
<protein>
    <submittedName>
        <fullName evidence="1">Uncharacterized protein</fullName>
    </submittedName>
</protein>
<accession>A0A4R6SQT4</accession>
<reference evidence="1 2" key="1">
    <citation type="submission" date="2019-03" db="EMBL/GenBank/DDBJ databases">
        <title>Genomic Encyclopedia of Type Strains, Phase IV (KMG-IV): sequencing the most valuable type-strain genomes for metagenomic binning, comparative biology and taxonomic classification.</title>
        <authorList>
            <person name="Goeker M."/>
        </authorList>
    </citation>
    <scope>NUCLEOTIDE SEQUENCE [LARGE SCALE GENOMIC DNA]</scope>
    <source>
        <strain evidence="1 2">DSM 45361</strain>
    </source>
</reference>
<dbReference type="AlphaFoldDB" id="A0A4R6SQT4"/>
<dbReference type="RefSeq" id="WP_279538288.1">
    <property type="nucleotide sequence ID" value="NZ_SNXZ01000001.1"/>
</dbReference>
<proteinExistence type="predicted"/>
<comment type="caution">
    <text evidence="1">The sequence shown here is derived from an EMBL/GenBank/DDBJ whole genome shotgun (WGS) entry which is preliminary data.</text>
</comment>
<keyword evidence="2" id="KW-1185">Reference proteome</keyword>
<name>A0A4R6SQT4_LABRH</name>
<evidence type="ECO:0000313" key="1">
    <source>
        <dbReference type="EMBL" id="TDQ05912.1"/>
    </source>
</evidence>
<gene>
    <name evidence="1" type="ORF">EV186_1011890</name>
</gene>